<dbReference type="GO" id="GO:0008758">
    <property type="term" value="F:UDP-2,3-diacylglucosamine hydrolase activity"/>
    <property type="evidence" value="ECO:0007669"/>
    <property type="project" value="TreeGrafter"/>
</dbReference>
<dbReference type="InterPro" id="IPR004843">
    <property type="entry name" value="Calcineurin-like_PHP"/>
</dbReference>
<name>A0A938BRZ8_UNCEI</name>
<dbReference type="GO" id="GO:0046872">
    <property type="term" value="F:metal ion binding"/>
    <property type="evidence" value="ECO:0007669"/>
    <property type="project" value="UniProtKB-KW"/>
</dbReference>
<comment type="caution">
    <text evidence="8">The sequence shown here is derived from an EMBL/GenBank/DDBJ whole genome shotgun (WGS) entry which is preliminary data.</text>
</comment>
<evidence type="ECO:0000313" key="9">
    <source>
        <dbReference type="Proteomes" id="UP000748308"/>
    </source>
</evidence>
<dbReference type="SUPFAM" id="SSF56300">
    <property type="entry name" value="Metallo-dependent phosphatases"/>
    <property type="match status" value="1"/>
</dbReference>
<keyword evidence="3" id="KW-0479">Metal-binding</keyword>
<dbReference type="PANTHER" id="PTHR34990">
    <property type="entry name" value="UDP-2,3-DIACYLGLUCOSAMINE HYDROLASE-RELATED"/>
    <property type="match status" value="1"/>
</dbReference>
<organism evidence="8 9">
    <name type="scientific">Eiseniibacteriota bacterium</name>
    <dbReference type="NCBI Taxonomy" id="2212470"/>
    <lineage>
        <taxon>Bacteria</taxon>
        <taxon>Candidatus Eiseniibacteriota</taxon>
    </lineage>
</organism>
<dbReference type="Gene3D" id="3.60.21.10">
    <property type="match status" value="1"/>
</dbReference>
<accession>A0A938BRZ8</accession>
<sequence length="262" mass="29430">MRTEDGPVYWISDAHLGSDPDPEGREALLVRFLAELQGRAARLYVLGDLFDFWFEYRHAAPKGHFRTLHALAGLIDQGTPVTYLGGNHDFWCGTTLEREVGLTVHQRPISVSHQGRRIFLAHGDGLGPGDAGYRLLKAVLRNPLAIALYRTIHPDIGIALARRVSATSRRHTKPREFHLRRMSRHVAAPEFARGHDAVILGHIHDPLHLRDARGRDCLLIGDWIEAFTFVELAEGRFTLRRYGPEGPAAMIPPKAWPEGMEP</sequence>
<keyword evidence="5" id="KW-0472">Membrane</keyword>
<reference evidence="8" key="1">
    <citation type="submission" date="2019-03" db="EMBL/GenBank/DDBJ databases">
        <title>Lake Tanganyika Metagenome-Assembled Genomes (MAGs).</title>
        <authorList>
            <person name="Tran P."/>
        </authorList>
    </citation>
    <scope>NUCLEOTIDE SEQUENCE</scope>
    <source>
        <strain evidence="8">M_DeepCast_400m_m2_100</strain>
    </source>
</reference>
<dbReference type="AlphaFoldDB" id="A0A938BRZ8"/>
<evidence type="ECO:0000256" key="2">
    <source>
        <dbReference type="ARBA" id="ARBA00022519"/>
    </source>
</evidence>
<evidence type="ECO:0000256" key="5">
    <source>
        <dbReference type="ARBA" id="ARBA00023136"/>
    </source>
</evidence>
<dbReference type="EMBL" id="VGIY01000323">
    <property type="protein sequence ID" value="MBM3318316.1"/>
    <property type="molecule type" value="Genomic_DNA"/>
</dbReference>
<evidence type="ECO:0000259" key="7">
    <source>
        <dbReference type="Pfam" id="PF00149"/>
    </source>
</evidence>
<feature type="domain" description="Calcineurin-like phosphoesterase" evidence="7">
    <location>
        <begin position="7"/>
        <end position="206"/>
    </location>
</feature>
<dbReference type="InterPro" id="IPR043461">
    <property type="entry name" value="LpxH-like"/>
</dbReference>
<gene>
    <name evidence="8" type="ORF">FJY75_10750</name>
</gene>
<dbReference type="CDD" id="cd07398">
    <property type="entry name" value="MPP_YbbF-LpxH"/>
    <property type="match status" value="1"/>
</dbReference>
<dbReference type="GO" id="GO:0009245">
    <property type="term" value="P:lipid A biosynthetic process"/>
    <property type="evidence" value="ECO:0007669"/>
    <property type="project" value="TreeGrafter"/>
</dbReference>
<evidence type="ECO:0000256" key="4">
    <source>
        <dbReference type="ARBA" id="ARBA00022801"/>
    </source>
</evidence>
<keyword evidence="4" id="KW-0378">Hydrolase</keyword>
<proteinExistence type="predicted"/>
<keyword evidence="1" id="KW-1003">Cell membrane</keyword>
<keyword evidence="6" id="KW-0464">Manganese</keyword>
<evidence type="ECO:0000256" key="3">
    <source>
        <dbReference type="ARBA" id="ARBA00022723"/>
    </source>
</evidence>
<dbReference type="PANTHER" id="PTHR34990:SF1">
    <property type="entry name" value="UDP-2,3-DIACYLGLUCOSAMINE HYDROLASE"/>
    <property type="match status" value="1"/>
</dbReference>
<dbReference type="Proteomes" id="UP000748308">
    <property type="component" value="Unassembled WGS sequence"/>
</dbReference>
<evidence type="ECO:0000256" key="1">
    <source>
        <dbReference type="ARBA" id="ARBA00022475"/>
    </source>
</evidence>
<dbReference type="Pfam" id="PF00149">
    <property type="entry name" value="Metallophos"/>
    <property type="match status" value="1"/>
</dbReference>
<dbReference type="GO" id="GO:0016020">
    <property type="term" value="C:membrane"/>
    <property type="evidence" value="ECO:0007669"/>
    <property type="project" value="GOC"/>
</dbReference>
<dbReference type="InterPro" id="IPR029052">
    <property type="entry name" value="Metallo-depent_PP-like"/>
</dbReference>
<keyword evidence="2" id="KW-0997">Cell inner membrane</keyword>
<protein>
    <submittedName>
        <fullName evidence="8">UDP-2,3-diacylglucosamine diphosphatase</fullName>
    </submittedName>
</protein>
<evidence type="ECO:0000313" key="8">
    <source>
        <dbReference type="EMBL" id="MBM3318316.1"/>
    </source>
</evidence>
<evidence type="ECO:0000256" key="6">
    <source>
        <dbReference type="ARBA" id="ARBA00023211"/>
    </source>
</evidence>